<name>A0A8J2KTH5_9HEXA</name>
<protein>
    <submittedName>
        <fullName evidence="1">Uncharacterized protein</fullName>
    </submittedName>
</protein>
<dbReference type="EMBL" id="CAJVCH010429586">
    <property type="protein sequence ID" value="CAG7818769.1"/>
    <property type="molecule type" value="Genomic_DNA"/>
</dbReference>
<dbReference type="AlphaFoldDB" id="A0A8J2KTH5"/>
<accession>A0A8J2KTH5</accession>
<feature type="non-terminal residue" evidence="1">
    <location>
        <position position="1"/>
    </location>
</feature>
<dbReference type="Proteomes" id="UP000708208">
    <property type="component" value="Unassembled WGS sequence"/>
</dbReference>
<comment type="caution">
    <text evidence="1">The sequence shown here is derived from an EMBL/GenBank/DDBJ whole genome shotgun (WGS) entry which is preliminary data.</text>
</comment>
<evidence type="ECO:0000313" key="1">
    <source>
        <dbReference type="EMBL" id="CAG7818769.1"/>
    </source>
</evidence>
<sequence>IVFNAHLVRTETEEFLQTKEIHIQPDQTVATLRKKLSTAFNCQEKEIIMLVHKPERESAPMVLLGDEKDDMAVSSFCFPRVSNLYLECFVPGSDPSNFIKFLNNFVLSYCFDVKIQIPPPSQQYLPISEGTAQDLGEGEGVFPMDTPVLTPEVIIAPISPSAFQYSDGEAVEESDGMQEFDAATALGRDCTSDPSTSE</sequence>
<keyword evidence="2" id="KW-1185">Reference proteome</keyword>
<reference evidence="1" key="1">
    <citation type="submission" date="2021-06" db="EMBL/GenBank/DDBJ databases">
        <authorList>
            <person name="Hodson N. C."/>
            <person name="Mongue J. A."/>
            <person name="Jaron S. K."/>
        </authorList>
    </citation>
    <scope>NUCLEOTIDE SEQUENCE</scope>
</reference>
<proteinExistence type="predicted"/>
<evidence type="ECO:0000313" key="2">
    <source>
        <dbReference type="Proteomes" id="UP000708208"/>
    </source>
</evidence>
<feature type="non-terminal residue" evidence="1">
    <location>
        <position position="198"/>
    </location>
</feature>
<gene>
    <name evidence="1" type="ORF">AFUS01_LOCUS29250</name>
</gene>
<organism evidence="1 2">
    <name type="scientific">Allacma fusca</name>
    <dbReference type="NCBI Taxonomy" id="39272"/>
    <lineage>
        <taxon>Eukaryota</taxon>
        <taxon>Metazoa</taxon>
        <taxon>Ecdysozoa</taxon>
        <taxon>Arthropoda</taxon>
        <taxon>Hexapoda</taxon>
        <taxon>Collembola</taxon>
        <taxon>Symphypleona</taxon>
        <taxon>Sminthuridae</taxon>
        <taxon>Allacma</taxon>
    </lineage>
</organism>